<protein>
    <submittedName>
        <fullName evidence="1">Uncharacterized protein</fullName>
    </submittedName>
</protein>
<reference evidence="1 2" key="1">
    <citation type="journal article" date="2016" name="Front. Microbiol.">
        <title>Comparative Genomic Analysis Reveals a Diverse Repertoire of Genes Involved in Prokaryote-Eukaryote Interactions within the Pseudovibrio Genus.</title>
        <authorList>
            <person name="Romano S."/>
            <person name="Fernandez-Guerra A."/>
            <person name="Reen F.J."/>
            <person name="Glockner F.O."/>
            <person name="Crowley S.P."/>
            <person name="O'Sullivan O."/>
            <person name="Cotter P.D."/>
            <person name="Adams C."/>
            <person name="Dobson A.D."/>
            <person name="O'Gara F."/>
        </authorList>
    </citation>
    <scope>NUCLEOTIDE SEQUENCE [LARGE SCALE GENOMIC DNA]</scope>
    <source>
        <strain evidence="1 2">Ad2</strain>
    </source>
</reference>
<name>A0A165Y986_9HYPH</name>
<accession>A0A165Y986</accession>
<dbReference type="RefSeq" id="WP_068006480.1">
    <property type="nucleotide sequence ID" value="NZ_FOFM01000080.1"/>
</dbReference>
<evidence type="ECO:0000313" key="2">
    <source>
        <dbReference type="Proteomes" id="UP000076577"/>
    </source>
</evidence>
<organism evidence="1 2">
    <name type="scientific">Pseudovibrio axinellae</name>
    <dbReference type="NCBI Taxonomy" id="989403"/>
    <lineage>
        <taxon>Bacteria</taxon>
        <taxon>Pseudomonadati</taxon>
        <taxon>Pseudomonadota</taxon>
        <taxon>Alphaproteobacteria</taxon>
        <taxon>Hyphomicrobiales</taxon>
        <taxon>Stappiaceae</taxon>
        <taxon>Pseudovibrio</taxon>
    </lineage>
</organism>
<dbReference type="Proteomes" id="UP000076577">
    <property type="component" value="Unassembled WGS sequence"/>
</dbReference>
<dbReference type="EMBL" id="LMCB01000020">
    <property type="protein sequence ID" value="KZL18582.1"/>
    <property type="molecule type" value="Genomic_DNA"/>
</dbReference>
<gene>
    <name evidence="1" type="ORF">PsAD2_02589</name>
</gene>
<dbReference type="OrthoDB" id="9994568at2"/>
<dbReference type="PATRIC" id="fig|989403.3.peg.2768"/>
<dbReference type="STRING" id="989403.SAMN05421798_1802"/>
<sequence length="105" mass="12182">MRIKEAGRAVDVEVYGIYWAEYQGKLQRMHFVVPYEGYEGFVAVPEVECVVTQPQLNSNFQVIKNSEGQDLILHEALIEGDLLDELIEHEPRAMQTFKKRLTKKE</sequence>
<keyword evidence="2" id="KW-1185">Reference proteome</keyword>
<proteinExistence type="predicted"/>
<dbReference type="AlphaFoldDB" id="A0A165Y986"/>
<comment type="caution">
    <text evidence="1">The sequence shown here is derived from an EMBL/GenBank/DDBJ whole genome shotgun (WGS) entry which is preliminary data.</text>
</comment>
<evidence type="ECO:0000313" key="1">
    <source>
        <dbReference type="EMBL" id="KZL18582.1"/>
    </source>
</evidence>